<reference evidence="1" key="1">
    <citation type="submission" date="2021-06" db="EMBL/GenBank/DDBJ databases">
        <authorList>
            <person name="Kallberg Y."/>
            <person name="Tangrot J."/>
            <person name="Rosling A."/>
        </authorList>
    </citation>
    <scope>NUCLEOTIDE SEQUENCE</scope>
    <source>
        <strain evidence="1">IL203A</strain>
    </source>
</reference>
<feature type="non-terminal residue" evidence="1">
    <location>
        <position position="1"/>
    </location>
</feature>
<protein>
    <submittedName>
        <fullName evidence="1">6353_t:CDS:1</fullName>
    </submittedName>
</protein>
<evidence type="ECO:0000313" key="1">
    <source>
        <dbReference type="EMBL" id="CAG8708767.1"/>
    </source>
</evidence>
<sequence length="79" mass="9035">NDLQKYLDSWIKESCYIKIFKKANKITKYDSGPLNDCANAISSYQFINRLKGSKPTNKFGSTVSQNNECVIFDSNFNVK</sequence>
<accession>A0ACA9PFX6</accession>
<keyword evidence="2" id="KW-1185">Reference proteome</keyword>
<name>A0ACA9PFX6_9GLOM</name>
<proteinExistence type="predicted"/>
<gene>
    <name evidence="1" type="ORF">DHETER_LOCUS12143</name>
</gene>
<dbReference type="Proteomes" id="UP000789702">
    <property type="component" value="Unassembled WGS sequence"/>
</dbReference>
<evidence type="ECO:0000313" key="2">
    <source>
        <dbReference type="Proteomes" id="UP000789702"/>
    </source>
</evidence>
<organism evidence="1 2">
    <name type="scientific">Dentiscutata heterogama</name>
    <dbReference type="NCBI Taxonomy" id="1316150"/>
    <lineage>
        <taxon>Eukaryota</taxon>
        <taxon>Fungi</taxon>
        <taxon>Fungi incertae sedis</taxon>
        <taxon>Mucoromycota</taxon>
        <taxon>Glomeromycotina</taxon>
        <taxon>Glomeromycetes</taxon>
        <taxon>Diversisporales</taxon>
        <taxon>Gigasporaceae</taxon>
        <taxon>Dentiscutata</taxon>
    </lineage>
</organism>
<comment type="caution">
    <text evidence="1">The sequence shown here is derived from an EMBL/GenBank/DDBJ whole genome shotgun (WGS) entry which is preliminary data.</text>
</comment>
<dbReference type="EMBL" id="CAJVPU010028875">
    <property type="protein sequence ID" value="CAG8708767.1"/>
    <property type="molecule type" value="Genomic_DNA"/>
</dbReference>